<proteinExistence type="predicted"/>
<dbReference type="EMBL" id="BNBO01000008">
    <property type="protein sequence ID" value="GHH67191.1"/>
    <property type="molecule type" value="Genomic_DNA"/>
</dbReference>
<name>A0A919FJP3_9ACTN</name>
<protein>
    <recommendedName>
        <fullName evidence="6">Gram-positive cocci surface proteins LPxTG domain-containing protein</fullName>
    </recommendedName>
</protein>
<evidence type="ECO:0008006" key="6">
    <source>
        <dbReference type="Google" id="ProtNLM"/>
    </source>
</evidence>
<reference evidence="4" key="2">
    <citation type="submission" date="2020-09" db="EMBL/GenBank/DDBJ databases">
        <authorList>
            <person name="Sun Q."/>
            <person name="Ohkuma M."/>
        </authorList>
    </citation>
    <scope>NUCLEOTIDE SEQUENCE</scope>
    <source>
        <strain evidence="4">JCM 4646</strain>
    </source>
</reference>
<gene>
    <name evidence="4" type="ORF">GCM10018781_22140</name>
</gene>
<feature type="signal peptide" evidence="3">
    <location>
        <begin position="1"/>
        <end position="39"/>
    </location>
</feature>
<evidence type="ECO:0000256" key="3">
    <source>
        <dbReference type="SAM" id="SignalP"/>
    </source>
</evidence>
<keyword evidence="2" id="KW-1133">Transmembrane helix</keyword>
<evidence type="ECO:0000313" key="5">
    <source>
        <dbReference type="Proteomes" id="UP000617734"/>
    </source>
</evidence>
<keyword evidence="2" id="KW-0812">Transmembrane</keyword>
<organism evidence="4 5">
    <name type="scientific">Kitasatospora indigofera</name>
    <dbReference type="NCBI Taxonomy" id="67307"/>
    <lineage>
        <taxon>Bacteria</taxon>
        <taxon>Bacillati</taxon>
        <taxon>Actinomycetota</taxon>
        <taxon>Actinomycetes</taxon>
        <taxon>Kitasatosporales</taxon>
        <taxon>Streptomycetaceae</taxon>
        <taxon>Kitasatospora</taxon>
    </lineage>
</organism>
<accession>A0A919FJP3</accession>
<evidence type="ECO:0000256" key="2">
    <source>
        <dbReference type="SAM" id="Phobius"/>
    </source>
</evidence>
<dbReference type="AlphaFoldDB" id="A0A919FJP3"/>
<feature type="region of interest" description="Disordered" evidence="1">
    <location>
        <begin position="242"/>
        <end position="261"/>
    </location>
</feature>
<dbReference type="Proteomes" id="UP000617734">
    <property type="component" value="Unassembled WGS sequence"/>
</dbReference>
<reference evidence="4" key="1">
    <citation type="journal article" date="2014" name="Int. J. Syst. Evol. Microbiol.">
        <title>Complete genome sequence of Corynebacterium casei LMG S-19264T (=DSM 44701T), isolated from a smear-ripened cheese.</title>
        <authorList>
            <consortium name="US DOE Joint Genome Institute (JGI-PGF)"/>
            <person name="Walter F."/>
            <person name="Albersmeier A."/>
            <person name="Kalinowski J."/>
            <person name="Ruckert C."/>
        </authorList>
    </citation>
    <scope>NUCLEOTIDE SEQUENCE</scope>
    <source>
        <strain evidence="4">JCM 4646</strain>
    </source>
</reference>
<evidence type="ECO:0000313" key="4">
    <source>
        <dbReference type="EMBL" id="GHH67191.1"/>
    </source>
</evidence>
<evidence type="ECO:0000256" key="1">
    <source>
        <dbReference type="SAM" id="MobiDB-lite"/>
    </source>
</evidence>
<keyword evidence="5" id="KW-1185">Reference proteome</keyword>
<sequence>MRGDMTDISKAAVRTIAARTAWVTVLLALGTAFAPGAQAAGAPASGAGAPAPVAAAELAQARAAAQSPAVLDKLGHFFARKGVPPTGGLTLGAAEEARAAGAAAPRLSGETVAVYTLDRDFVAGTPGAPVAKAEFAASRAVSADGQVASVWTVREAGGWRVVNVASGGDESDYPALAASGGGGTAFREPQINAWYVLRGGRVLPLDDEARRSVGAGGIDLAAYQRLVHQRYGDKLPGSAYDRAGEGGGYRPDAAAPATSGGGSTLPAAAAAAALGVTALTGGGLALRRRMRG</sequence>
<keyword evidence="2" id="KW-0472">Membrane</keyword>
<feature type="transmembrane region" description="Helical" evidence="2">
    <location>
        <begin position="265"/>
        <end position="286"/>
    </location>
</feature>
<feature type="chain" id="PRO_5037364285" description="Gram-positive cocci surface proteins LPxTG domain-containing protein" evidence="3">
    <location>
        <begin position="40"/>
        <end position="292"/>
    </location>
</feature>
<keyword evidence="3" id="KW-0732">Signal</keyword>
<comment type="caution">
    <text evidence="4">The sequence shown here is derived from an EMBL/GenBank/DDBJ whole genome shotgun (WGS) entry which is preliminary data.</text>
</comment>